<gene>
    <name evidence="1" type="ORF">AB4Y32_30320</name>
</gene>
<evidence type="ECO:0000313" key="2">
    <source>
        <dbReference type="Proteomes" id="UP001558850"/>
    </source>
</evidence>
<dbReference type="Proteomes" id="UP001558850">
    <property type="component" value="Unassembled WGS sequence"/>
</dbReference>
<sequence>MKDSTLAVPAAFDASPSSRAPTGPAPAAPETVPFETAAPTPAAPTLAAPTLAAPTPAAPTPAAPKRHVGMAALLGLLSMSCVQFGAALSAPTMDAFGAFSTTWLRLAWAAAILALVVRPRLRRYSRAHWVAAGVLGAAMAGMTLCFFSAIERIPLGLAVAIDFLGPLTVATLGVRRPRALLWPLLAVAGVLLLAHDRAGWIGDPIGMLLAAGAACGWGSYIVLMKKTGALFDGLEGLSVSLIAAALAATPFGLAEHGLHIAPMQLAATAGLALLVPLLPYALEMIALRHMPASSFGILMSIEPAIGALAGFVVLHQPMTALQLAGTLFVVSASVGVIVTSR</sequence>
<accession>A0ACC6U8S0</accession>
<protein>
    <submittedName>
        <fullName evidence="1">DMT family transporter</fullName>
    </submittedName>
</protein>
<reference evidence="1" key="1">
    <citation type="submission" date="2024-07" db="EMBL/GenBank/DDBJ databases">
        <title>A survey of Mimosa microsymbionts across Brazilian biomes reveals a high diversity of Paraburkholderia nodulating endemic species, but also that Cupriavidus is common as a symbiont of widespread species.</title>
        <authorList>
            <person name="Rouws L."/>
            <person name="Barauna A."/>
            <person name="Beukes C."/>
            <person name="Rouws J.R.C."/>
            <person name="De Faria S.M."/>
            <person name="Gross E."/>
            <person name="Bueno Dos Reis Junior F."/>
            <person name="Simon M.F."/>
            <person name="Maluk M."/>
            <person name="Odee D.W."/>
            <person name="Kenicer G."/>
            <person name="Young J.P.W."/>
            <person name="Reis V.M."/>
            <person name="Zilli J."/>
            <person name="James E.K."/>
        </authorList>
    </citation>
    <scope>NUCLEOTIDE SEQUENCE</scope>
    <source>
        <strain evidence="1">EG181B</strain>
    </source>
</reference>
<evidence type="ECO:0000313" key="1">
    <source>
        <dbReference type="EMBL" id="MEX3936039.1"/>
    </source>
</evidence>
<keyword evidence="2" id="KW-1185">Reference proteome</keyword>
<proteinExistence type="predicted"/>
<name>A0ACC6U8S0_9BURK</name>
<dbReference type="EMBL" id="JBFRCH010000026">
    <property type="protein sequence ID" value="MEX3936039.1"/>
    <property type="molecule type" value="Genomic_DNA"/>
</dbReference>
<comment type="caution">
    <text evidence="1">The sequence shown here is derived from an EMBL/GenBank/DDBJ whole genome shotgun (WGS) entry which is preliminary data.</text>
</comment>
<organism evidence="1 2">
    <name type="scientific">Paraburkholderia phymatum</name>
    <dbReference type="NCBI Taxonomy" id="148447"/>
    <lineage>
        <taxon>Bacteria</taxon>
        <taxon>Pseudomonadati</taxon>
        <taxon>Pseudomonadota</taxon>
        <taxon>Betaproteobacteria</taxon>
        <taxon>Burkholderiales</taxon>
        <taxon>Burkholderiaceae</taxon>
        <taxon>Paraburkholderia</taxon>
    </lineage>
</organism>